<dbReference type="AlphaFoldDB" id="A0A6P1E9G9"/>
<sequence>MVMALISPRLLIIIFVIFFGLFLFLMIWSIHMGRPFNNRKENQPFVDNVPTLFIPGYFGNRFSFGFLLKRLVRKYDANKSMVIIVKRNGRLKLYGNIKNQRCVIQVLFENKTSRPKQQAAWLNDICQMLETDYQIHHLNLVGHSMGCITIFWYLTHQHRKAAIMIDKVVAIAGPFNDSEIARNTPIVDSVPLTATGPIHRRPIFSALSANISTLPTTIKVLNIAGRISDRQKDDGQVSVNSAFSLRFLLKRPLGYYRELIIKGRRASHRLLHENQIVDESIVNFLWKQ</sequence>
<dbReference type="InterPro" id="IPR010315">
    <property type="entry name" value="DUF915_hydro-like"/>
</dbReference>
<dbReference type="GO" id="GO:0016787">
    <property type="term" value="F:hydrolase activity"/>
    <property type="evidence" value="ECO:0007669"/>
    <property type="project" value="UniProtKB-KW"/>
</dbReference>
<name>A0A6P1E9G9_LENHI</name>
<dbReference type="SUPFAM" id="SSF53474">
    <property type="entry name" value="alpha/beta-Hydrolases"/>
    <property type="match status" value="1"/>
</dbReference>
<evidence type="ECO:0000256" key="1">
    <source>
        <dbReference type="SAM" id="Phobius"/>
    </source>
</evidence>
<keyword evidence="2" id="KW-0378">Hydrolase</keyword>
<dbReference type="RefSeq" id="WP_003554690.1">
    <property type="nucleotide sequence ID" value="NZ_RIQB01000004.1"/>
</dbReference>
<dbReference type="Pfam" id="PF06028">
    <property type="entry name" value="DUF915"/>
    <property type="match status" value="1"/>
</dbReference>
<keyword evidence="1" id="KW-0812">Transmembrane</keyword>
<dbReference type="Gene3D" id="3.40.50.1820">
    <property type="entry name" value="alpha/beta hydrolase"/>
    <property type="match status" value="1"/>
</dbReference>
<gene>
    <name evidence="2" type="ORF">GQR93_09450</name>
</gene>
<feature type="transmembrane region" description="Helical" evidence="1">
    <location>
        <begin position="6"/>
        <end position="30"/>
    </location>
</feature>
<proteinExistence type="predicted"/>
<dbReference type="Proteomes" id="UP000465035">
    <property type="component" value="Chromosome"/>
</dbReference>
<dbReference type="EMBL" id="CP047121">
    <property type="protein sequence ID" value="QHB52402.1"/>
    <property type="molecule type" value="Genomic_DNA"/>
</dbReference>
<reference evidence="2 3" key="1">
    <citation type="submission" date="2019-12" db="EMBL/GenBank/DDBJ databases">
        <title>Lactobacillus hilgardii FLUB.</title>
        <authorList>
            <person name="Gustaw K."/>
        </authorList>
    </citation>
    <scope>NUCLEOTIDE SEQUENCE [LARGE SCALE GENOMIC DNA]</scope>
    <source>
        <strain evidence="2 3">FLUB</strain>
    </source>
</reference>
<evidence type="ECO:0000313" key="2">
    <source>
        <dbReference type="EMBL" id="QHB52402.1"/>
    </source>
</evidence>
<accession>A0A6P1E9G9</accession>
<dbReference type="InterPro" id="IPR029058">
    <property type="entry name" value="AB_hydrolase_fold"/>
</dbReference>
<protein>
    <submittedName>
        <fullName evidence="2">Alpha/beta hydrolase</fullName>
    </submittedName>
</protein>
<evidence type="ECO:0000313" key="3">
    <source>
        <dbReference type="Proteomes" id="UP000465035"/>
    </source>
</evidence>
<organism evidence="2 3">
    <name type="scientific">Lentilactobacillus hilgardii</name>
    <name type="common">Lactobacillus hilgardii</name>
    <dbReference type="NCBI Taxonomy" id="1588"/>
    <lineage>
        <taxon>Bacteria</taxon>
        <taxon>Bacillati</taxon>
        <taxon>Bacillota</taxon>
        <taxon>Bacilli</taxon>
        <taxon>Lactobacillales</taxon>
        <taxon>Lactobacillaceae</taxon>
        <taxon>Lentilactobacillus</taxon>
    </lineage>
</organism>
<keyword evidence="1" id="KW-0472">Membrane</keyword>
<keyword evidence="1" id="KW-1133">Transmembrane helix</keyword>